<name>D3T1R8_NATMM</name>
<dbReference type="InterPro" id="IPR025966">
    <property type="entry name" value="OppC_N"/>
</dbReference>
<evidence type="ECO:0000256" key="1">
    <source>
        <dbReference type="ARBA" id="ARBA00004651"/>
    </source>
</evidence>
<dbReference type="InterPro" id="IPR050366">
    <property type="entry name" value="BP-dependent_transpt_permease"/>
</dbReference>
<dbReference type="PANTHER" id="PTHR43386">
    <property type="entry name" value="OLIGOPEPTIDE TRANSPORT SYSTEM PERMEASE PROTEIN APPC"/>
    <property type="match status" value="1"/>
</dbReference>
<evidence type="ECO:0000256" key="2">
    <source>
        <dbReference type="ARBA" id="ARBA00022448"/>
    </source>
</evidence>
<dbReference type="eggNOG" id="arCOG00748">
    <property type="taxonomic scope" value="Archaea"/>
</dbReference>
<geneLocation type="plasmid" evidence="9 10">
    <name>pNMAG02</name>
</geneLocation>
<evidence type="ECO:0000256" key="4">
    <source>
        <dbReference type="ARBA" id="ARBA00022692"/>
    </source>
</evidence>
<feature type="domain" description="ABC transmembrane type-1" evidence="8">
    <location>
        <begin position="119"/>
        <end position="310"/>
    </location>
</feature>
<gene>
    <name evidence="9" type="primary">dppC6</name>
    <name evidence="9" type="ordered locus">Nmag_3994</name>
</gene>
<reference evidence="9 10" key="2">
    <citation type="journal article" date="2012" name="BMC Genomics">
        <title>A comparative genomics perspective on the genetic content of the alkaliphilic haloarchaeon Natrialba magadii ATCC 43099T.</title>
        <authorList>
            <person name="Siddaramappa S."/>
            <person name="Challacombe J.F."/>
            <person name="Decastro R.E."/>
            <person name="Pfeiffer F."/>
            <person name="Sastre D.E."/>
            <person name="Gimenez M.I."/>
            <person name="Paggi R.A."/>
            <person name="Detter J.C."/>
            <person name="Davenport K.W."/>
            <person name="Goodwin L.A."/>
            <person name="Kyrpides N."/>
            <person name="Tapia R."/>
            <person name="Pitluck S."/>
            <person name="Lucas S."/>
            <person name="Woyke T."/>
            <person name="Maupin-Furlow J.A."/>
        </authorList>
    </citation>
    <scope>NUCLEOTIDE SEQUENCE [LARGE SCALE GENOMIC DNA]</scope>
    <source>
        <strain evidence="10">ATCC 43099 / DSM 3394 / CCM 3739 / CIP 104546 / IAM 13178 / JCM 8861 / NBRC 102185 / NCIMB 2190 / MS3</strain>
    </source>
</reference>
<dbReference type="OrthoDB" id="312811at2157"/>
<evidence type="ECO:0000259" key="8">
    <source>
        <dbReference type="PROSITE" id="PS50928"/>
    </source>
</evidence>
<comment type="subcellular location">
    <subcellularLocation>
        <location evidence="1 7">Cell membrane</location>
        <topology evidence="1 7">Multi-pass membrane protein</topology>
    </subcellularLocation>
</comment>
<dbReference type="AlphaFoldDB" id="D3T1R8"/>
<dbReference type="GeneID" id="8828728"/>
<evidence type="ECO:0000256" key="6">
    <source>
        <dbReference type="ARBA" id="ARBA00023136"/>
    </source>
</evidence>
<dbReference type="CDD" id="cd06261">
    <property type="entry name" value="TM_PBP2"/>
    <property type="match status" value="1"/>
</dbReference>
<evidence type="ECO:0000313" key="10">
    <source>
        <dbReference type="Proteomes" id="UP000001879"/>
    </source>
</evidence>
<comment type="similarity">
    <text evidence="7">Belongs to the binding-protein-dependent transport system permease family.</text>
</comment>
<evidence type="ECO:0000256" key="7">
    <source>
        <dbReference type="RuleBase" id="RU363032"/>
    </source>
</evidence>
<dbReference type="Proteomes" id="UP000001879">
    <property type="component" value="Plasmid pNMAG02"/>
</dbReference>
<sequence>MSQQEKTPNIFGNIGEYENSQEVSDRRRRLRLWKETAKEQWDLLTDDPLVIFGMVTIAIFGLIAIFAPIIAPYPPTERVTEAGMIMQWENPSWYGGERDHLLGTTSEGYDIFSQMIYGTRPTLIVGLAAAVFTAGFGTSVALVAGYYGGKVDDVLMRIVDIAYGLPLLPTVILMVAMLGPSFVNVIIAVVLLQWRSSARVIRSQVLSLRERPFVQAAKVTGASDFRIITRHIAPNVMPLMFLYGAFAIAWGILTEAGVSFIGLGDPSQVSWGTMLQGAHTYNALYHGAWWWFLPPGICIALVVISGFLIGRGYEEITNPALRNES</sequence>
<evidence type="ECO:0000256" key="3">
    <source>
        <dbReference type="ARBA" id="ARBA00022475"/>
    </source>
</evidence>
<dbReference type="PaxDb" id="547559-Nmag_3994"/>
<feature type="transmembrane region" description="Helical" evidence="7">
    <location>
        <begin position="288"/>
        <end position="309"/>
    </location>
</feature>
<reference evidence="10" key="1">
    <citation type="submission" date="2010-02" db="EMBL/GenBank/DDBJ databases">
        <title>Complete sequence of plasmid 2 of Natrialba magadii ATCC 43099.</title>
        <authorList>
            <consortium name="US DOE Joint Genome Institute"/>
            <person name="Lucas S."/>
            <person name="Copeland A."/>
            <person name="Lapidus A."/>
            <person name="Cheng J.-F."/>
            <person name="Bruce D."/>
            <person name="Goodwin L."/>
            <person name="Pitluck S."/>
            <person name="Davenport K."/>
            <person name="Saunders E."/>
            <person name="Detter J.C."/>
            <person name="Han C."/>
            <person name="Tapia R."/>
            <person name="Land M."/>
            <person name="Hauser L."/>
            <person name="Kyrpides N."/>
            <person name="Mikhailova N."/>
            <person name="De Castro R.E."/>
            <person name="Maupin-Furlow J.A."/>
            <person name="Woyke T."/>
        </authorList>
    </citation>
    <scope>NUCLEOTIDE SEQUENCE [LARGE SCALE GENOMIC DNA]</scope>
    <source>
        <strain evidence="10">ATCC 43099 / DSM 3394 / CCM 3739 / CIP 104546 / IAM 13178 / JCM 8861 / NBRC 102185 / NCIMB 2190 / MS3</strain>
        <plasmid evidence="10">pNMAG02</plasmid>
    </source>
</reference>
<proteinExistence type="inferred from homology"/>
<feature type="transmembrane region" description="Helical" evidence="7">
    <location>
        <begin position="240"/>
        <end position="263"/>
    </location>
</feature>
<keyword evidence="3" id="KW-1003">Cell membrane</keyword>
<dbReference type="Pfam" id="PF00528">
    <property type="entry name" value="BPD_transp_1"/>
    <property type="match status" value="1"/>
</dbReference>
<accession>D3T1R8</accession>
<keyword evidence="6 7" id="KW-0472">Membrane</keyword>
<dbReference type="GO" id="GO:0055085">
    <property type="term" value="P:transmembrane transport"/>
    <property type="evidence" value="ECO:0007669"/>
    <property type="project" value="InterPro"/>
</dbReference>
<feature type="transmembrane region" description="Helical" evidence="7">
    <location>
        <begin position="167"/>
        <end position="192"/>
    </location>
</feature>
<protein>
    <submittedName>
        <fullName evidence="9">ABC-type transport system permease protein (Probable substrate dipeptide/oligopeptide)</fullName>
    </submittedName>
</protein>
<dbReference type="KEGG" id="nmg:Nmag_3994"/>
<keyword evidence="2 7" id="KW-0813">Transport</keyword>
<dbReference type="RefSeq" id="WP_012996948.1">
    <property type="nucleotide sequence ID" value="NC_013924.1"/>
</dbReference>
<dbReference type="HOGENOM" id="CLU_028518_8_0_2"/>
<keyword evidence="9" id="KW-0614">Plasmid</keyword>
<dbReference type="Gene3D" id="1.10.3720.10">
    <property type="entry name" value="MetI-like"/>
    <property type="match status" value="1"/>
</dbReference>
<feature type="transmembrane region" description="Helical" evidence="7">
    <location>
        <begin position="123"/>
        <end position="147"/>
    </location>
</feature>
<dbReference type="PROSITE" id="PS50928">
    <property type="entry name" value="ABC_TM1"/>
    <property type="match status" value="1"/>
</dbReference>
<keyword evidence="5 7" id="KW-1133">Transmembrane helix</keyword>
<dbReference type="PANTHER" id="PTHR43386:SF1">
    <property type="entry name" value="D,D-DIPEPTIDE TRANSPORT SYSTEM PERMEASE PROTEIN DDPC-RELATED"/>
    <property type="match status" value="1"/>
</dbReference>
<dbReference type="Pfam" id="PF12911">
    <property type="entry name" value="OppC_N"/>
    <property type="match status" value="1"/>
</dbReference>
<organism evidence="9 10">
    <name type="scientific">Natrialba magadii (strain ATCC 43099 / DSM 3394 / CCM 3739 / CIP 104546 / IAM 13178 / JCM 8861 / NBRC 102185 / NCIMB 2190 / MS3)</name>
    <name type="common">Natronobacterium magadii</name>
    <dbReference type="NCBI Taxonomy" id="547559"/>
    <lineage>
        <taxon>Archaea</taxon>
        <taxon>Methanobacteriati</taxon>
        <taxon>Methanobacteriota</taxon>
        <taxon>Stenosarchaea group</taxon>
        <taxon>Halobacteria</taxon>
        <taxon>Halobacteriales</taxon>
        <taxon>Natrialbaceae</taxon>
        <taxon>Natrialba</taxon>
    </lineage>
</organism>
<dbReference type="SUPFAM" id="SSF161098">
    <property type="entry name" value="MetI-like"/>
    <property type="match status" value="1"/>
</dbReference>
<keyword evidence="4 7" id="KW-0812">Transmembrane</keyword>
<dbReference type="GO" id="GO:0005886">
    <property type="term" value="C:plasma membrane"/>
    <property type="evidence" value="ECO:0007669"/>
    <property type="project" value="UniProtKB-SubCell"/>
</dbReference>
<dbReference type="InterPro" id="IPR000515">
    <property type="entry name" value="MetI-like"/>
</dbReference>
<dbReference type="EMBL" id="CP001934">
    <property type="protein sequence ID" value="ADD07527.1"/>
    <property type="molecule type" value="Genomic_DNA"/>
</dbReference>
<keyword evidence="10" id="KW-1185">Reference proteome</keyword>
<feature type="transmembrane region" description="Helical" evidence="7">
    <location>
        <begin position="49"/>
        <end position="71"/>
    </location>
</feature>
<evidence type="ECO:0000256" key="5">
    <source>
        <dbReference type="ARBA" id="ARBA00022989"/>
    </source>
</evidence>
<evidence type="ECO:0000313" key="9">
    <source>
        <dbReference type="EMBL" id="ADD07527.1"/>
    </source>
</evidence>
<dbReference type="InterPro" id="IPR035906">
    <property type="entry name" value="MetI-like_sf"/>
</dbReference>